<reference evidence="6 7" key="1">
    <citation type="submission" date="2013-04" db="EMBL/GenBank/DDBJ databases">
        <title>The Genome Sequence of Propionimicrobium lymphophilum ACS-093-V-SCH5.</title>
        <authorList>
            <consortium name="The Broad Institute Genomics Platform"/>
            <person name="Earl A."/>
            <person name="Ward D."/>
            <person name="Feldgarden M."/>
            <person name="Gevers D."/>
            <person name="Saerens B."/>
            <person name="Vaneechoutte M."/>
            <person name="Walker B."/>
            <person name="Young S."/>
            <person name="Zeng Q."/>
            <person name="Gargeya S."/>
            <person name="Fitzgerald M."/>
            <person name="Haas B."/>
            <person name="Abouelleil A."/>
            <person name="Allen A.W."/>
            <person name="Alvarado L."/>
            <person name="Arachchi H.M."/>
            <person name="Berlin A.M."/>
            <person name="Chapman S.B."/>
            <person name="Gainer-Dewar J."/>
            <person name="Goldberg J."/>
            <person name="Griggs A."/>
            <person name="Gujja S."/>
            <person name="Hansen M."/>
            <person name="Howarth C."/>
            <person name="Imamovic A."/>
            <person name="Ireland A."/>
            <person name="Larimer J."/>
            <person name="McCowan C."/>
            <person name="Murphy C."/>
            <person name="Pearson M."/>
            <person name="Poon T.W."/>
            <person name="Priest M."/>
            <person name="Roberts A."/>
            <person name="Saif S."/>
            <person name="Shea T."/>
            <person name="Sisk P."/>
            <person name="Sykes S."/>
            <person name="Wortman J."/>
            <person name="Nusbaum C."/>
            <person name="Birren B."/>
        </authorList>
    </citation>
    <scope>NUCLEOTIDE SEQUENCE [LARGE SCALE GENOMIC DNA]</scope>
    <source>
        <strain evidence="6 7">ACS-093-V-SCH5</strain>
    </source>
</reference>
<comment type="function">
    <text evidence="4">Converts 2-succinyl-6-hydroxy-2,4-cyclohexadiene-1-carboxylate (SHCHC) to 2-succinylbenzoate (OSB).</text>
</comment>
<dbReference type="InterPro" id="IPR010196">
    <property type="entry name" value="OSB_synthase_MenC1"/>
</dbReference>
<feature type="binding site" evidence="4">
    <location>
        <position position="180"/>
    </location>
    <ligand>
        <name>Mg(2+)</name>
        <dbReference type="ChEBI" id="CHEBI:18420"/>
    </ligand>
</feature>
<keyword evidence="1 4" id="KW-0479">Metal-binding</keyword>
<comment type="pathway">
    <text evidence="4">Quinol/quinone metabolism; menaquinone biosynthesis.</text>
</comment>
<dbReference type="SFLD" id="SFLDS00001">
    <property type="entry name" value="Enolase"/>
    <property type="match status" value="1"/>
</dbReference>
<comment type="pathway">
    <text evidence="4">Quinol/quinone metabolism; 1,4-dihydroxy-2-naphthoate biosynthesis; 1,4-dihydroxy-2-naphthoate from chorismate: step 4/7.</text>
</comment>
<dbReference type="Gene3D" id="3.20.20.120">
    <property type="entry name" value="Enolase-like C-terminal domain"/>
    <property type="match status" value="1"/>
</dbReference>
<dbReference type="Pfam" id="PF13378">
    <property type="entry name" value="MR_MLE_C"/>
    <property type="match status" value="1"/>
</dbReference>
<dbReference type="EC" id="4.2.1.113" evidence="4"/>
<gene>
    <name evidence="4" type="primary">menC</name>
    <name evidence="6" type="ORF">HMPREF9306_02017</name>
</gene>
<dbReference type="GO" id="GO:0043748">
    <property type="term" value="F:O-succinylbenzoate synthase activity"/>
    <property type="evidence" value="ECO:0007669"/>
    <property type="project" value="UniProtKB-EC"/>
</dbReference>
<dbReference type="NCBIfam" id="NF002782">
    <property type="entry name" value="PRK02901.1"/>
    <property type="match status" value="1"/>
</dbReference>
<dbReference type="InterPro" id="IPR029065">
    <property type="entry name" value="Enolase_C-like"/>
</dbReference>
<dbReference type="Proteomes" id="UP000014417">
    <property type="component" value="Unassembled WGS sequence"/>
</dbReference>
<organism evidence="6 7">
    <name type="scientific">Propionimicrobium lymphophilum ACS-093-V-SCH5</name>
    <dbReference type="NCBI Taxonomy" id="883161"/>
    <lineage>
        <taxon>Bacteria</taxon>
        <taxon>Bacillati</taxon>
        <taxon>Actinomycetota</taxon>
        <taxon>Actinomycetes</taxon>
        <taxon>Propionibacteriales</taxon>
        <taxon>Propionibacteriaceae</taxon>
        <taxon>Propionimicrobium</taxon>
    </lineage>
</organism>
<evidence type="ECO:0000313" key="7">
    <source>
        <dbReference type="Proteomes" id="UP000014417"/>
    </source>
</evidence>
<dbReference type="GO" id="GO:0009234">
    <property type="term" value="P:menaquinone biosynthetic process"/>
    <property type="evidence" value="ECO:0007669"/>
    <property type="project" value="UniProtKB-UniRule"/>
</dbReference>
<dbReference type="Pfam" id="PF18374">
    <property type="entry name" value="Enolase_like_N"/>
    <property type="match status" value="1"/>
</dbReference>
<dbReference type="GO" id="GO:0000287">
    <property type="term" value="F:magnesium ion binding"/>
    <property type="evidence" value="ECO:0007669"/>
    <property type="project" value="UniProtKB-UniRule"/>
</dbReference>
<dbReference type="RefSeq" id="WP_016456821.1">
    <property type="nucleotide sequence ID" value="NZ_KE150269.1"/>
</dbReference>
<dbReference type="HOGENOM" id="CLU_057696_0_0_11"/>
<evidence type="ECO:0000313" key="6">
    <source>
        <dbReference type="EMBL" id="EPD32446.1"/>
    </source>
</evidence>
<accession>S2VZZ0</accession>
<dbReference type="SFLD" id="SFLDG00180">
    <property type="entry name" value="muconate_cycloisomerase"/>
    <property type="match status" value="1"/>
</dbReference>
<comment type="caution">
    <text evidence="6">The sequence shown here is derived from an EMBL/GenBank/DDBJ whole genome shotgun (WGS) entry which is preliminary data.</text>
</comment>
<dbReference type="CDD" id="cd03320">
    <property type="entry name" value="OSBS"/>
    <property type="match status" value="1"/>
</dbReference>
<dbReference type="UniPathway" id="UPA01057">
    <property type="reaction ID" value="UER00165"/>
</dbReference>
<name>S2VZZ0_9ACTN</name>
<dbReference type="HAMAP" id="MF_00470">
    <property type="entry name" value="MenC_1"/>
    <property type="match status" value="1"/>
</dbReference>
<feature type="binding site" evidence="4">
    <location>
        <position position="152"/>
    </location>
    <ligand>
        <name>Mg(2+)</name>
        <dbReference type="ChEBI" id="CHEBI:18420"/>
    </ligand>
</feature>
<keyword evidence="2 4" id="KW-0460">Magnesium</keyword>
<dbReference type="PATRIC" id="fig|883161.3.peg.2006"/>
<comment type="similarity">
    <text evidence="4">Belongs to the mandelate racemase/muconate lactonizing enzyme family. MenC type 1 subfamily.</text>
</comment>
<dbReference type="EMBL" id="AGZR01000009">
    <property type="protein sequence ID" value="EPD32446.1"/>
    <property type="molecule type" value="Genomic_DNA"/>
</dbReference>
<dbReference type="InterPro" id="IPR036849">
    <property type="entry name" value="Enolase-like_C_sf"/>
</dbReference>
<dbReference type="AlphaFoldDB" id="S2VZZ0"/>
<dbReference type="PANTHER" id="PTHR48073:SF2">
    <property type="entry name" value="O-SUCCINYLBENZOATE SYNTHASE"/>
    <property type="match status" value="1"/>
</dbReference>
<keyword evidence="7" id="KW-1185">Reference proteome</keyword>
<dbReference type="PANTHER" id="PTHR48073">
    <property type="entry name" value="O-SUCCINYLBENZOATE SYNTHASE-RELATED"/>
    <property type="match status" value="1"/>
</dbReference>
<protein>
    <recommendedName>
        <fullName evidence="4">o-succinylbenzoate synthase</fullName>
        <shortName evidence="4">OSB synthase</shortName>
        <shortName evidence="4">OSBS</shortName>
        <ecNumber evidence="4">4.2.1.113</ecNumber>
    </recommendedName>
    <alternativeName>
        <fullName evidence="4">4-(2'-carboxyphenyl)-4-oxybutyric acid synthase</fullName>
    </alternativeName>
    <alternativeName>
        <fullName evidence="4">o-succinylbenzoic acid synthase</fullName>
    </alternativeName>
</protein>
<feature type="domain" description="Mandelate racemase/muconate lactonizing enzyme C-terminal" evidence="5">
    <location>
        <begin position="78"/>
        <end position="171"/>
    </location>
</feature>
<sequence>MRVHVFSIPLRNTFRGINVREGVLIDADGKWAEWSPFVEYDDEIAARWLRGTLDQLTENRTPVRDRVSVNVTIPEVSPDTAYELVTTSGCKTAKVKVAGSSSLTEDAERVRAVRQAIGPQGYVRVDANGSWSLEEALEALEILGEVGLEYAEQPCASVEDLARLRKELAKSGLAVPVAADESIRRAEDPLRVAALDAADVVVLKVQPLGGAAKVLELAEQLAPRKVVISSALETSVGIHASLKAACELPDAPLACGINTVWLFTGDVVRNPLIAKDGELVLGETPTPTDELLEEFAAPKPRARWWKDRLQRCRERIKEQA</sequence>
<evidence type="ECO:0000256" key="4">
    <source>
        <dbReference type="HAMAP-Rule" id="MF_00470"/>
    </source>
</evidence>
<dbReference type="SMART" id="SM00922">
    <property type="entry name" value="MR_MLE"/>
    <property type="match status" value="1"/>
</dbReference>
<evidence type="ECO:0000259" key="5">
    <source>
        <dbReference type="SMART" id="SM00922"/>
    </source>
</evidence>
<evidence type="ECO:0000256" key="3">
    <source>
        <dbReference type="ARBA" id="ARBA00023239"/>
    </source>
</evidence>
<feature type="active site" description="Proton acceptor" evidence="4">
    <location>
        <position position="204"/>
    </location>
</feature>
<comment type="cofactor">
    <cofactor evidence="4">
        <name>a divalent metal cation</name>
        <dbReference type="ChEBI" id="CHEBI:60240"/>
    </cofactor>
</comment>
<evidence type="ECO:0000256" key="1">
    <source>
        <dbReference type="ARBA" id="ARBA00022723"/>
    </source>
</evidence>
<comment type="catalytic activity">
    <reaction evidence="4">
        <text>(1R,6R)-6-hydroxy-2-succinyl-cyclohexa-2,4-diene-1-carboxylate = 2-succinylbenzoate + H2O</text>
        <dbReference type="Rhea" id="RHEA:10196"/>
        <dbReference type="ChEBI" id="CHEBI:15377"/>
        <dbReference type="ChEBI" id="CHEBI:18325"/>
        <dbReference type="ChEBI" id="CHEBI:58689"/>
        <dbReference type="EC" id="4.2.1.113"/>
    </reaction>
</comment>
<feature type="binding site" evidence="4">
    <location>
        <position position="126"/>
    </location>
    <ligand>
        <name>Mg(2+)</name>
        <dbReference type="ChEBI" id="CHEBI:18420"/>
    </ligand>
</feature>
<dbReference type="OrthoDB" id="3725747at2"/>
<feature type="active site" description="Proton donor" evidence="4">
    <location>
        <position position="96"/>
    </location>
</feature>
<proteinExistence type="inferred from homology"/>
<keyword evidence="3 4" id="KW-0456">Lyase</keyword>
<dbReference type="UniPathway" id="UPA00079"/>
<dbReference type="SFLD" id="SFLDF00009">
    <property type="entry name" value="o-succinylbenzoate_synthase"/>
    <property type="match status" value="1"/>
</dbReference>
<dbReference type="InterPro" id="IPR013342">
    <property type="entry name" value="Mandelate_racemase_C"/>
</dbReference>
<evidence type="ECO:0000256" key="2">
    <source>
        <dbReference type="ARBA" id="ARBA00022842"/>
    </source>
</evidence>
<dbReference type="SUPFAM" id="SSF51604">
    <property type="entry name" value="Enolase C-terminal domain-like"/>
    <property type="match status" value="1"/>
</dbReference>
<dbReference type="STRING" id="883161.HMPREF9306_02017"/>
<keyword evidence="4" id="KW-0474">Menaquinone biosynthesis</keyword>